<keyword evidence="1" id="KW-0732">Signal</keyword>
<reference evidence="2 3" key="1">
    <citation type="submission" date="2016-01" db="EMBL/GenBank/DDBJ databases">
        <title>Annotation of Pseudomonas oryzihabitans USDA-ARS-USMARC-56511.</title>
        <authorList>
            <person name="Harhay G.P."/>
            <person name="Harhay D.M."/>
            <person name="Smith T.P.L."/>
            <person name="Bono J.L."/>
            <person name="Heaton M.P."/>
            <person name="Clawson M.L."/>
            <person name="Chitko-Mckown C.G."/>
            <person name="Capik S.F."/>
            <person name="DeDonder K.D."/>
            <person name="Apley M.D."/>
            <person name="Lubbers B.V."/>
            <person name="White B.J."/>
            <person name="Larson R.L."/>
        </authorList>
    </citation>
    <scope>NUCLEOTIDE SEQUENCE [LARGE SCALE GENOMIC DNA]</scope>
    <source>
        <strain evidence="2 3">USDA-ARS-USMARC-56511</strain>
    </source>
</reference>
<sequence length="94" mass="10634">MRCLLAAFTLLVATGAAADSMRCGNALVSRGDRTFEVLQKCGEPVHRDLVGYELGRNERREAVIEEWVYGPKNGANYILTFEANRLTRIEFQRQ</sequence>
<dbReference type="InterPro" id="IPR021268">
    <property type="entry name" value="DUF2845"/>
</dbReference>
<gene>
    <name evidence="2" type="ORF">APT59_18815</name>
</gene>
<proteinExistence type="predicted"/>
<name>A0A0U4VSQ2_9PSED</name>
<dbReference type="AlphaFoldDB" id="A0A0U4VSQ2"/>
<feature type="signal peptide" evidence="1">
    <location>
        <begin position="1"/>
        <end position="18"/>
    </location>
</feature>
<dbReference type="KEGG" id="por:APT59_18815"/>
<evidence type="ECO:0000256" key="1">
    <source>
        <dbReference type="SAM" id="SignalP"/>
    </source>
</evidence>
<dbReference type="RefSeq" id="WP_059316257.1">
    <property type="nucleotide sequence ID" value="NZ_CP013987.1"/>
</dbReference>
<evidence type="ECO:0008006" key="4">
    <source>
        <dbReference type="Google" id="ProtNLM"/>
    </source>
</evidence>
<accession>A0A0U4VSQ2</accession>
<dbReference type="OrthoDB" id="8906462at2"/>
<feature type="chain" id="PRO_5006853164" description="DUF2845 domain-containing protein" evidence="1">
    <location>
        <begin position="19"/>
        <end position="94"/>
    </location>
</feature>
<evidence type="ECO:0000313" key="3">
    <source>
        <dbReference type="Proteomes" id="UP000064137"/>
    </source>
</evidence>
<evidence type="ECO:0000313" key="2">
    <source>
        <dbReference type="EMBL" id="ALZ86151.1"/>
    </source>
</evidence>
<organism evidence="2 3">
    <name type="scientific">Pseudomonas oryzihabitans</name>
    <dbReference type="NCBI Taxonomy" id="47885"/>
    <lineage>
        <taxon>Bacteria</taxon>
        <taxon>Pseudomonadati</taxon>
        <taxon>Pseudomonadota</taxon>
        <taxon>Gammaproteobacteria</taxon>
        <taxon>Pseudomonadales</taxon>
        <taxon>Pseudomonadaceae</taxon>
        <taxon>Pseudomonas</taxon>
    </lineage>
</organism>
<dbReference type="EMBL" id="CP013987">
    <property type="protein sequence ID" value="ALZ86151.1"/>
    <property type="molecule type" value="Genomic_DNA"/>
</dbReference>
<dbReference type="Pfam" id="PF11006">
    <property type="entry name" value="DUF2845"/>
    <property type="match status" value="1"/>
</dbReference>
<protein>
    <recommendedName>
        <fullName evidence="4">DUF2845 domain-containing protein</fullName>
    </recommendedName>
</protein>
<dbReference type="Proteomes" id="UP000064137">
    <property type="component" value="Chromosome"/>
</dbReference>